<dbReference type="SUPFAM" id="SSF47616">
    <property type="entry name" value="GST C-terminal domain-like"/>
    <property type="match status" value="1"/>
</dbReference>
<dbReference type="InterPro" id="IPR045073">
    <property type="entry name" value="Omega/Tau-like"/>
</dbReference>
<dbReference type="Gene3D" id="1.20.1050.10">
    <property type="match status" value="1"/>
</dbReference>
<keyword evidence="1" id="KW-1133">Transmembrane helix</keyword>
<evidence type="ECO:0000313" key="4">
    <source>
        <dbReference type="Proteomes" id="UP001642487"/>
    </source>
</evidence>
<evidence type="ECO:0000313" key="3">
    <source>
        <dbReference type="EMBL" id="CAK9319927.1"/>
    </source>
</evidence>
<evidence type="ECO:0000259" key="2">
    <source>
        <dbReference type="Pfam" id="PF00043"/>
    </source>
</evidence>
<keyword evidence="1" id="KW-0472">Membrane</keyword>
<protein>
    <recommendedName>
        <fullName evidence="2">Glutathione S-transferase C-terminal domain-containing protein</fullName>
    </recommendedName>
</protein>
<dbReference type="PANTHER" id="PTHR11260:SF676">
    <property type="entry name" value="GLUTATHIONE S-TRANSFERASE U8"/>
    <property type="match status" value="1"/>
</dbReference>
<feature type="domain" description="Glutathione S-transferase C-terminal" evidence="2">
    <location>
        <begin position="12"/>
        <end position="80"/>
    </location>
</feature>
<organism evidence="3 4">
    <name type="scientific">Citrullus colocynthis</name>
    <name type="common">colocynth</name>
    <dbReference type="NCBI Taxonomy" id="252529"/>
    <lineage>
        <taxon>Eukaryota</taxon>
        <taxon>Viridiplantae</taxon>
        <taxon>Streptophyta</taxon>
        <taxon>Embryophyta</taxon>
        <taxon>Tracheophyta</taxon>
        <taxon>Spermatophyta</taxon>
        <taxon>Magnoliopsida</taxon>
        <taxon>eudicotyledons</taxon>
        <taxon>Gunneridae</taxon>
        <taxon>Pentapetalae</taxon>
        <taxon>rosids</taxon>
        <taxon>fabids</taxon>
        <taxon>Cucurbitales</taxon>
        <taxon>Cucurbitaceae</taxon>
        <taxon>Benincaseae</taxon>
        <taxon>Citrullus</taxon>
    </lineage>
</organism>
<proteinExistence type="predicted"/>
<gene>
    <name evidence="3" type="ORF">CITCOLO1_LOCUS11954</name>
</gene>
<reference evidence="3 4" key="1">
    <citation type="submission" date="2024-03" db="EMBL/GenBank/DDBJ databases">
        <authorList>
            <person name="Gkanogiannis A."/>
            <person name="Becerra Lopez-Lavalle L."/>
        </authorList>
    </citation>
    <scope>NUCLEOTIDE SEQUENCE [LARGE SCALE GENOMIC DNA]</scope>
</reference>
<dbReference type="InterPro" id="IPR004046">
    <property type="entry name" value="GST_C"/>
</dbReference>
<dbReference type="Proteomes" id="UP001642487">
    <property type="component" value="Chromosome 4"/>
</dbReference>
<dbReference type="PANTHER" id="PTHR11260">
    <property type="entry name" value="GLUTATHIONE S-TRANSFERASE, GST, SUPERFAMILY, GST DOMAIN CONTAINING"/>
    <property type="match status" value="1"/>
</dbReference>
<keyword evidence="4" id="KW-1185">Reference proteome</keyword>
<feature type="transmembrane region" description="Helical" evidence="1">
    <location>
        <begin position="36"/>
        <end position="56"/>
    </location>
</feature>
<dbReference type="InterPro" id="IPR036282">
    <property type="entry name" value="Glutathione-S-Trfase_C_sf"/>
</dbReference>
<sequence length="92" mass="10344">MGCVYIGKAPRRKGEEIEKAVEEVKKALEPLEKDKFFWGETIGFVDIVGILIAFWFPAIEEALGIELLTTHKFPDLIQWRACQPHCGEGASP</sequence>
<keyword evidence="1" id="KW-0812">Transmembrane</keyword>
<evidence type="ECO:0000256" key="1">
    <source>
        <dbReference type="SAM" id="Phobius"/>
    </source>
</evidence>
<name>A0ABP0YN20_9ROSI</name>
<dbReference type="EMBL" id="OZ021738">
    <property type="protein sequence ID" value="CAK9319927.1"/>
    <property type="molecule type" value="Genomic_DNA"/>
</dbReference>
<dbReference type="Pfam" id="PF00043">
    <property type="entry name" value="GST_C"/>
    <property type="match status" value="1"/>
</dbReference>
<accession>A0ABP0YN20</accession>